<feature type="transmembrane region" description="Helical" evidence="1">
    <location>
        <begin position="6"/>
        <end position="21"/>
    </location>
</feature>
<evidence type="ECO:0000313" key="3">
    <source>
        <dbReference type="Proteomes" id="UP000023067"/>
    </source>
</evidence>
<dbReference type="SUPFAM" id="SSF103473">
    <property type="entry name" value="MFS general substrate transporter"/>
    <property type="match status" value="1"/>
</dbReference>
<keyword evidence="1" id="KW-0812">Transmembrane</keyword>
<dbReference type="InterPro" id="IPR036259">
    <property type="entry name" value="MFS_trans_sf"/>
</dbReference>
<protein>
    <submittedName>
        <fullName evidence="2">Transglycosylase</fullName>
    </submittedName>
</protein>
<feature type="transmembrane region" description="Helical" evidence="1">
    <location>
        <begin position="63"/>
        <end position="85"/>
    </location>
</feature>
<keyword evidence="1" id="KW-1133">Transmembrane helix</keyword>
<sequence>MVIVAWIITGIFIGAIAKNILPRRSRGGWVSTIGLGVLGAVAGGLIFRLATGGTLGSLVTDPWSWASLPVAILAAAVLAFGWRFLRIGPERERRDPATEAEARVQGQERP</sequence>
<feature type="transmembrane region" description="Helical" evidence="1">
    <location>
        <begin position="28"/>
        <end position="51"/>
    </location>
</feature>
<name>Z9JVR0_9MICO</name>
<dbReference type="EMBL" id="JDYK01000003">
    <property type="protein sequence ID" value="EWS82294.1"/>
    <property type="molecule type" value="Genomic_DNA"/>
</dbReference>
<evidence type="ECO:0000256" key="1">
    <source>
        <dbReference type="SAM" id="Phobius"/>
    </source>
</evidence>
<dbReference type="HOGENOM" id="CLU_160040_2_2_11"/>
<keyword evidence="1" id="KW-0472">Membrane</keyword>
<dbReference type="eggNOG" id="COG2261">
    <property type="taxonomic scope" value="Bacteria"/>
</dbReference>
<organism evidence="2 3">
    <name type="scientific">Brachybacterium phenoliresistens</name>
    <dbReference type="NCBI Taxonomy" id="396014"/>
    <lineage>
        <taxon>Bacteria</taxon>
        <taxon>Bacillati</taxon>
        <taxon>Actinomycetota</taxon>
        <taxon>Actinomycetes</taxon>
        <taxon>Micrococcales</taxon>
        <taxon>Dermabacteraceae</taxon>
        <taxon>Brachybacterium</taxon>
    </lineage>
</organism>
<keyword evidence="3" id="KW-1185">Reference proteome</keyword>
<evidence type="ECO:0000313" key="2">
    <source>
        <dbReference type="EMBL" id="EWS82294.1"/>
    </source>
</evidence>
<dbReference type="RefSeq" id="WP_198025341.1">
    <property type="nucleotide sequence ID" value="NZ_KK069989.1"/>
</dbReference>
<dbReference type="PATRIC" id="fig|396014.3.peg.863"/>
<dbReference type="Proteomes" id="UP000023067">
    <property type="component" value="Unassembled WGS sequence"/>
</dbReference>
<comment type="caution">
    <text evidence="2">The sequence shown here is derived from an EMBL/GenBank/DDBJ whole genome shotgun (WGS) entry which is preliminary data.</text>
</comment>
<proteinExistence type="predicted"/>
<dbReference type="AlphaFoldDB" id="Z9JVR0"/>
<reference evidence="2 3" key="1">
    <citation type="submission" date="2014-02" db="EMBL/GenBank/DDBJ databases">
        <title>Genome sequence of Brachybacterium phenoliresistens strain W13A50.</title>
        <authorList>
            <person name="Wang X."/>
        </authorList>
    </citation>
    <scope>NUCLEOTIDE SEQUENCE [LARGE SCALE GENOMIC DNA]</scope>
    <source>
        <strain evidence="2 3">W13A50</strain>
    </source>
</reference>
<accession>Z9JVR0</accession>
<gene>
    <name evidence="2" type="ORF">BF93_11790</name>
</gene>
<dbReference type="STRING" id="396014.BF93_11790"/>